<dbReference type="Gene3D" id="3.40.50.1000">
    <property type="entry name" value="HAD superfamily/HAD-like"/>
    <property type="match status" value="1"/>
</dbReference>
<organism evidence="8 9">
    <name type="scientific">Aquilegia coerulea</name>
    <name type="common">Rocky mountain columbine</name>
    <dbReference type="NCBI Taxonomy" id="218851"/>
    <lineage>
        <taxon>Eukaryota</taxon>
        <taxon>Viridiplantae</taxon>
        <taxon>Streptophyta</taxon>
        <taxon>Embryophyta</taxon>
        <taxon>Tracheophyta</taxon>
        <taxon>Spermatophyta</taxon>
        <taxon>Magnoliopsida</taxon>
        <taxon>Ranunculales</taxon>
        <taxon>Ranunculaceae</taxon>
        <taxon>Thalictroideae</taxon>
        <taxon>Aquilegia</taxon>
    </lineage>
</organism>
<keyword evidence="3" id="KW-0378">Hydrolase</keyword>
<feature type="active site" description="Nucleophile" evidence="5">
    <location>
        <position position="32"/>
    </location>
</feature>
<dbReference type="InterPro" id="IPR023214">
    <property type="entry name" value="HAD_sf"/>
</dbReference>
<keyword evidence="4 7" id="KW-0460">Magnesium</keyword>
<dbReference type="InterPro" id="IPR036412">
    <property type="entry name" value="HAD-like_sf"/>
</dbReference>
<dbReference type="InParanoid" id="A0A2G5F8W9"/>
<dbReference type="InterPro" id="IPR016965">
    <property type="entry name" value="Pase_PHOSPHO-typ"/>
</dbReference>
<dbReference type="PIRSF" id="PIRSF031051">
    <property type="entry name" value="PyrdxlP_Pase_PHOSPHO2"/>
    <property type="match status" value="1"/>
</dbReference>
<dbReference type="FunCoup" id="A0A2G5F8W9">
    <property type="interactions" value="1066"/>
</dbReference>
<sequence length="292" mass="33641">SSSHKFLSNLSFSLHLPLYLSSEMANIMVVFDFDKTIIDCDSDNWVVEQMDVKELFFELMPTMPWNVLMDRMMKEIQSQGKTIEDIADCLKRAYLHPNIISAIKSAYALGCELRIVSDANHFFIETILKHHGLMDCFSEINTNPNFIDDEGRLRILPFHDFISSPHGCERCPPNMCKGMVIERIRASANNKNRFIYIGDGRGDFCASIKLNEEDCVMPRKKYPLWELIQNDRQLIKAEIHEWSDGEELERILLHLINKSNNSIGSTSPMSSADNMFQTTTQETYPPTLQVYN</sequence>
<dbReference type="PANTHER" id="PTHR20889">
    <property type="entry name" value="PHOSPHATASE, ORPHAN 1, 2"/>
    <property type="match status" value="1"/>
</dbReference>
<dbReference type="NCBIfam" id="TIGR01488">
    <property type="entry name" value="HAD-SF-IB"/>
    <property type="match status" value="1"/>
</dbReference>
<dbReference type="PANTHER" id="PTHR20889:SF12">
    <property type="entry name" value="LP01149P"/>
    <property type="match status" value="1"/>
</dbReference>
<dbReference type="GO" id="GO:0016791">
    <property type="term" value="F:phosphatase activity"/>
    <property type="evidence" value="ECO:0007669"/>
    <property type="project" value="InterPro"/>
</dbReference>
<keyword evidence="9" id="KW-1185">Reference proteome</keyword>
<name>A0A2G5F8W9_AQUCA</name>
<evidence type="ECO:0000256" key="1">
    <source>
        <dbReference type="ARBA" id="ARBA00001946"/>
    </source>
</evidence>
<dbReference type="AlphaFoldDB" id="A0A2G5F8W9"/>
<feature type="binding site" evidence="6">
    <location>
        <position position="118"/>
    </location>
    <ligand>
        <name>substrate</name>
    </ligand>
</feature>
<dbReference type="InterPro" id="IPR006384">
    <property type="entry name" value="HAD_hydro_PyrdxlP_Pase-like"/>
</dbReference>
<feature type="non-terminal residue" evidence="8">
    <location>
        <position position="1"/>
    </location>
</feature>
<reference evidence="8 9" key="1">
    <citation type="submission" date="2017-09" db="EMBL/GenBank/DDBJ databases">
        <title>WGS assembly of Aquilegia coerulea Goldsmith.</title>
        <authorList>
            <person name="Hodges S."/>
            <person name="Kramer E."/>
            <person name="Nordborg M."/>
            <person name="Tomkins J."/>
            <person name="Borevitz J."/>
            <person name="Derieg N."/>
            <person name="Yan J."/>
            <person name="Mihaltcheva S."/>
            <person name="Hayes R.D."/>
            <person name="Rokhsar D."/>
        </authorList>
    </citation>
    <scope>NUCLEOTIDE SEQUENCE [LARGE SCALE GENOMIC DNA]</scope>
    <source>
        <strain evidence="9">cv. Goldsmith</strain>
    </source>
</reference>
<accession>A0A2G5F8W9</accession>
<feature type="binding site" evidence="7">
    <location>
        <position position="32"/>
    </location>
    <ligand>
        <name>Mg(2+)</name>
        <dbReference type="ChEBI" id="CHEBI:18420"/>
    </ligand>
</feature>
<evidence type="ECO:0000256" key="4">
    <source>
        <dbReference type="ARBA" id="ARBA00022842"/>
    </source>
</evidence>
<evidence type="ECO:0000256" key="3">
    <source>
        <dbReference type="ARBA" id="ARBA00022801"/>
    </source>
</evidence>
<keyword evidence="2 7" id="KW-0479">Metal-binding</keyword>
<protein>
    <submittedName>
        <fullName evidence="8">Uncharacterized protein</fullName>
    </submittedName>
</protein>
<dbReference type="Proteomes" id="UP000230069">
    <property type="component" value="Unassembled WGS sequence"/>
</dbReference>
<proteinExistence type="predicted"/>
<dbReference type="Pfam" id="PF06888">
    <property type="entry name" value="Put_Phosphatase"/>
    <property type="match status" value="1"/>
</dbReference>
<dbReference type="EMBL" id="KZ305018">
    <property type="protein sequence ID" value="PIA64397.1"/>
    <property type="molecule type" value="Genomic_DNA"/>
</dbReference>
<dbReference type="GO" id="GO:0046872">
    <property type="term" value="F:metal ion binding"/>
    <property type="evidence" value="ECO:0007669"/>
    <property type="project" value="UniProtKB-KW"/>
</dbReference>
<comment type="cofactor">
    <cofactor evidence="1 7">
        <name>Mg(2+)</name>
        <dbReference type="ChEBI" id="CHEBI:18420"/>
    </cofactor>
</comment>
<dbReference type="NCBIfam" id="TIGR01489">
    <property type="entry name" value="DKMTPPase-SF"/>
    <property type="match status" value="1"/>
</dbReference>
<evidence type="ECO:0000313" key="8">
    <source>
        <dbReference type="EMBL" id="PIA64397.1"/>
    </source>
</evidence>
<dbReference type="OrthoDB" id="10267182at2759"/>
<feature type="binding site" evidence="6">
    <location>
        <position position="43"/>
    </location>
    <ligand>
        <name>substrate</name>
    </ligand>
</feature>
<evidence type="ECO:0000256" key="7">
    <source>
        <dbReference type="PIRSR" id="PIRSR031051-3"/>
    </source>
</evidence>
<evidence type="ECO:0000256" key="5">
    <source>
        <dbReference type="PIRSR" id="PIRSR031051-1"/>
    </source>
</evidence>
<gene>
    <name evidence="8" type="ORF">AQUCO_00100109v1</name>
</gene>
<feature type="active site" description="Proton donor" evidence="5">
    <location>
        <position position="34"/>
    </location>
</feature>
<dbReference type="STRING" id="218851.A0A2G5F8W9"/>
<evidence type="ECO:0000313" key="9">
    <source>
        <dbReference type="Proteomes" id="UP000230069"/>
    </source>
</evidence>
<feature type="binding site" evidence="7">
    <location>
        <position position="199"/>
    </location>
    <ligand>
        <name>Mg(2+)</name>
        <dbReference type="ChEBI" id="CHEBI:18420"/>
    </ligand>
</feature>
<evidence type="ECO:0000256" key="2">
    <source>
        <dbReference type="ARBA" id="ARBA00022723"/>
    </source>
</evidence>
<dbReference type="SUPFAM" id="SSF56784">
    <property type="entry name" value="HAD-like"/>
    <property type="match status" value="1"/>
</dbReference>
<evidence type="ECO:0000256" key="6">
    <source>
        <dbReference type="PIRSR" id="PIRSR031051-2"/>
    </source>
</evidence>
<feature type="binding site" evidence="7">
    <location>
        <position position="34"/>
    </location>
    <ligand>
        <name>Mg(2+)</name>
        <dbReference type="ChEBI" id="CHEBI:18420"/>
    </ligand>
</feature>